<evidence type="ECO:0000256" key="8">
    <source>
        <dbReference type="RuleBase" id="RU079119"/>
    </source>
</evidence>
<feature type="transmembrane region" description="Helical" evidence="8">
    <location>
        <begin position="422"/>
        <end position="443"/>
    </location>
</feature>
<accession>A0A1I8I429</accession>
<evidence type="ECO:0000259" key="9">
    <source>
        <dbReference type="Pfam" id="PF01529"/>
    </source>
</evidence>
<dbReference type="SUPFAM" id="SSF48403">
    <property type="entry name" value="Ankyrin repeat"/>
    <property type="match status" value="1"/>
</dbReference>
<comment type="catalytic activity">
    <reaction evidence="8">
        <text>L-cysteinyl-[protein] + hexadecanoyl-CoA = S-hexadecanoyl-L-cysteinyl-[protein] + CoA</text>
        <dbReference type="Rhea" id="RHEA:36683"/>
        <dbReference type="Rhea" id="RHEA-COMP:10131"/>
        <dbReference type="Rhea" id="RHEA-COMP:11032"/>
        <dbReference type="ChEBI" id="CHEBI:29950"/>
        <dbReference type="ChEBI" id="CHEBI:57287"/>
        <dbReference type="ChEBI" id="CHEBI:57379"/>
        <dbReference type="ChEBI" id="CHEBI:74151"/>
        <dbReference type="EC" id="2.3.1.225"/>
    </reaction>
</comment>
<feature type="repeat" description="ANK" evidence="7">
    <location>
        <begin position="179"/>
        <end position="211"/>
    </location>
</feature>
<keyword evidence="2 8" id="KW-0812">Transmembrane</keyword>
<proteinExistence type="inferred from homology"/>
<comment type="domain">
    <text evidence="8">The DHHC domain is required for palmitoyltransferase activity.</text>
</comment>
<dbReference type="PROSITE" id="PS50297">
    <property type="entry name" value="ANK_REP_REGION"/>
    <property type="match status" value="2"/>
</dbReference>
<evidence type="ECO:0000256" key="7">
    <source>
        <dbReference type="PROSITE-ProRule" id="PRU00023"/>
    </source>
</evidence>
<dbReference type="InterPro" id="IPR002110">
    <property type="entry name" value="Ankyrin_rpt"/>
</dbReference>
<keyword evidence="8" id="KW-0012">Acyltransferase</keyword>
<dbReference type="SMART" id="SM00248">
    <property type="entry name" value="ANK"/>
    <property type="match status" value="6"/>
</dbReference>
<reference evidence="11" key="1">
    <citation type="submission" date="2016-11" db="UniProtKB">
        <authorList>
            <consortium name="WormBaseParasite"/>
        </authorList>
    </citation>
    <scope>IDENTIFICATION</scope>
</reference>
<feature type="repeat" description="ANK" evidence="7">
    <location>
        <begin position="112"/>
        <end position="145"/>
    </location>
</feature>
<dbReference type="AlphaFoldDB" id="A0A1I8I429"/>
<evidence type="ECO:0000313" key="11">
    <source>
        <dbReference type="WBParaSite" id="maker-uti_cns_0009544-snap-gene-0.20-mRNA-1"/>
    </source>
</evidence>
<dbReference type="PROSITE" id="PS50216">
    <property type="entry name" value="DHHC"/>
    <property type="match status" value="1"/>
</dbReference>
<evidence type="ECO:0000256" key="2">
    <source>
        <dbReference type="ARBA" id="ARBA00022692"/>
    </source>
</evidence>
<dbReference type="GO" id="GO:0019706">
    <property type="term" value="F:protein-cysteine S-palmitoyltransferase activity"/>
    <property type="evidence" value="ECO:0007669"/>
    <property type="project" value="UniProtKB-EC"/>
</dbReference>
<evidence type="ECO:0000256" key="6">
    <source>
        <dbReference type="ARBA" id="ARBA00023136"/>
    </source>
</evidence>
<sequence>HWVMASSIVGSFVEVYKTSVGQSKKQLLRAAATAAAEAPSRDIFEAARRGDLDYLHHRVAEEADAAANLLASRDDAGHTAAHWASLNYRLGVLDFIASQDPGLCNLTSSHELGQRPIHWASVNGHVTIIEFLLDRCGASIDQRDEKGATPLLVACQYGQTVAAIYLMSRGAAIAAFDLEGDTAMHWAAFKGQADLMRLLVYAGCQPEAKDVYGQTPLHFACIGGSLAIVRDLCFVDKVAINVADNNGRTPIQLAAGRRHLEIEHFLNKQQRSQSSMLGEELNWSHLLFGPPGNTRCPLLFFLITVGVWGYSNYIVRGFPLTIEQYPGMNYLFICFNALMWICFYHTNLSDPGYLARNQPEYDQAIKLAGSGSSQLERLCHTCRAVKPLRSKHCKICNRCVSHMDHHCPYVYNCVGANNRHSFLLFVTFCVLSGVISLNLIWIVWNIEGRPYRWDYMIGVPLQALFGIMLIIINRYGWYNAAKNITTNELMNMQRYKYLQDAQGKFWNPFDRGVARNFLEFFHLKPQWDYDELLKVKEPMPV</sequence>
<dbReference type="EC" id="2.3.1.225" evidence="8"/>
<dbReference type="InterPro" id="IPR036770">
    <property type="entry name" value="Ankyrin_rpt-contain_sf"/>
</dbReference>
<evidence type="ECO:0000256" key="3">
    <source>
        <dbReference type="ARBA" id="ARBA00022737"/>
    </source>
</evidence>
<dbReference type="PANTHER" id="PTHR24161:SF17">
    <property type="entry name" value="PALMITOYLTRANSFERASE"/>
    <property type="match status" value="1"/>
</dbReference>
<dbReference type="InterPro" id="IPR001594">
    <property type="entry name" value="Palmitoyltrfase_DHHC"/>
</dbReference>
<comment type="similarity">
    <text evidence="8">Belongs to the DHHC palmitoyltransferase family.</text>
</comment>
<dbReference type="Pfam" id="PF12796">
    <property type="entry name" value="Ank_2"/>
    <property type="match status" value="1"/>
</dbReference>
<dbReference type="WBParaSite" id="maker-uti_cns_0009544-snap-gene-0.20-mRNA-1">
    <property type="protein sequence ID" value="maker-uti_cns_0009544-snap-gene-0.20-mRNA-1"/>
    <property type="gene ID" value="maker-uti_cns_0009544-snap-gene-0.20"/>
</dbReference>
<evidence type="ECO:0000256" key="4">
    <source>
        <dbReference type="ARBA" id="ARBA00022989"/>
    </source>
</evidence>
<dbReference type="Gene3D" id="1.25.40.20">
    <property type="entry name" value="Ankyrin repeat-containing domain"/>
    <property type="match status" value="2"/>
</dbReference>
<keyword evidence="3" id="KW-0677">Repeat</keyword>
<keyword evidence="5 7" id="KW-0040">ANK repeat</keyword>
<keyword evidence="8" id="KW-0808">Transferase</keyword>
<keyword evidence="6 8" id="KW-0472">Membrane</keyword>
<feature type="transmembrane region" description="Helical" evidence="8">
    <location>
        <begin position="455"/>
        <end position="477"/>
    </location>
</feature>
<evidence type="ECO:0000313" key="10">
    <source>
        <dbReference type="Proteomes" id="UP000095280"/>
    </source>
</evidence>
<name>A0A1I8I429_9PLAT</name>
<dbReference type="Pfam" id="PF01529">
    <property type="entry name" value="DHHC"/>
    <property type="match status" value="1"/>
</dbReference>
<dbReference type="GO" id="GO:0000139">
    <property type="term" value="C:Golgi membrane"/>
    <property type="evidence" value="ECO:0007669"/>
    <property type="project" value="TreeGrafter"/>
</dbReference>
<feature type="repeat" description="ANK" evidence="7">
    <location>
        <begin position="146"/>
        <end position="178"/>
    </location>
</feature>
<dbReference type="PROSITE" id="PS50088">
    <property type="entry name" value="ANK_REPEAT"/>
    <property type="match status" value="3"/>
</dbReference>
<feature type="transmembrane region" description="Helical" evidence="8">
    <location>
        <begin position="298"/>
        <end position="315"/>
    </location>
</feature>
<comment type="subcellular location">
    <subcellularLocation>
        <location evidence="1">Membrane</location>
        <topology evidence="1">Multi-pass membrane protein</topology>
    </subcellularLocation>
</comment>
<evidence type="ECO:0000256" key="1">
    <source>
        <dbReference type="ARBA" id="ARBA00004141"/>
    </source>
</evidence>
<evidence type="ECO:0000256" key="5">
    <source>
        <dbReference type="ARBA" id="ARBA00023043"/>
    </source>
</evidence>
<keyword evidence="10" id="KW-1185">Reference proteome</keyword>
<feature type="domain" description="Palmitoyltransferase DHHC" evidence="9">
    <location>
        <begin position="376"/>
        <end position="491"/>
    </location>
</feature>
<dbReference type="Pfam" id="PF00023">
    <property type="entry name" value="Ank"/>
    <property type="match status" value="1"/>
</dbReference>
<dbReference type="PANTHER" id="PTHR24161">
    <property type="entry name" value="ANK_REP_REGION DOMAIN-CONTAINING PROTEIN-RELATED"/>
    <property type="match status" value="1"/>
</dbReference>
<keyword evidence="4 8" id="KW-1133">Transmembrane helix</keyword>
<protein>
    <recommendedName>
        <fullName evidence="8">Palmitoyltransferase</fullName>
        <ecNumber evidence="8">2.3.1.225</ecNumber>
    </recommendedName>
</protein>
<organism evidence="10 11">
    <name type="scientific">Macrostomum lignano</name>
    <dbReference type="NCBI Taxonomy" id="282301"/>
    <lineage>
        <taxon>Eukaryota</taxon>
        <taxon>Metazoa</taxon>
        <taxon>Spiralia</taxon>
        <taxon>Lophotrochozoa</taxon>
        <taxon>Platyhelminthes</taxon>
        <taxon>Rhabditophora</taxon>
        <taxon>Macrostomorpha</taxon>
        <taxon>Macrostomida</taxon>
        <taxon>Macrostomidae</taxon>
        <taxon>Macrostomum</taxon>
    </lineage>
</organism>
<dbReference type="Proteomes" id="UP000095280">
    <property type="component" value="Unplaced"/>
</dbReference>